<accession>A0A504JHG7</accession>
<organism evidence="1 2">
    <name type="scientific">Aquimarina algicola</name>
    <dbReference type="NCBI Taxonomy" id="2589995"/>
    <lineage>
        <taxon>Bacteria</taxon>
        <taxon>Pseudomonadati</taxon>
        <taxon>Bacteroidota</taxon>
        <taxon>Flavobacteriia</taxon>
        <taxon>Flavobacteriales</taxon>
        <taxon>Flavobacteriaceae</taxon>
        <taxon>Aquimarina</taxon>
    </lineage>
</organism>
<name>A0A504JHG7_9FLAO</name>
<sequence>MAKSLLFISDISGFTEYIQETEIEHSRNVISELLEAMISANTLNLKLAEIEGDALFFYLENKIPSNDELMQQIKIMNTAFYNHLEVLKSKTKWSYKTHANLDKLKLKIVAHSAELSFIKIHNIVKPFGKEVIEIHRLLKNSIKSKNYLLITKQLANDMQITTDYKNNLGHLEYGKDIYDGKEMIYLYSPINVQRLNISYPTINESNNALKTNLKIHILELLKNFFIPTTLYSYH</sequence>
<dbReference type="OrthoDB" id="625021at2"/>
<dbReference type="EMBL" id="VFWZ01000003">
    <property type="protein sequence ID" value="TPN85900.1"/>
    <property type="molecule type" value="Genomic_DNA"/>
</dbReference>
<protein>
    <submittedName>
        <fullName evidence="1">DUF2652 domain-containing protein</fullName>
    </submittedName>
</protein>
<gene>
    <name evidence="1" type="ORF">FHK87_11490</name>
</gene>
<dbReference type="Proteomes" id="UP000315540">
    <property type="component" value="Unassembled WGS sequence"/>
</dbReference>
<proteinExistence type="predicted"/>
<comment type="caution">
    <text evidence="1">The sequence shown here is derived from an EMBL/GenBank/DDBJ whole genome shotgun (WGS) entry which is preliminary data.</text>
</comment>
<reference evidence="1 2" key="1">
    <citation type="submission" date="2019-06" db="EMBL/GenBank/DDBJ databases">
        <authorList>
            <person name="Meng X."/>
        </authorList>
    </citation>
    <scope>NUCLEOTIDE SEQUENCE [LARGE SCALE GENOMIC DNA]</scope>
    <source>
        <strain evidence="1 2">M625</strain>
    </source>
</reference>
<evidence type="ECO:0000313" key="1">
    <source>
        <dbReference type="EMBL" id="TPN85900.1"/>
    </source>
</evidence>
<dbReference type="RefSeq" id="WP_140592941.1">
    <property type="nucleotide sequence ID" value="NZ_VFWZ01000003.1"/>
</dbReference>
<evidence type="ECO:0000313" key="2">
    <source>
        <dbReference type="Proteomes" id="UP000315540"/>
    </source>
</evidence>
<dbReference type="AlphaFoldDB" id="A0A504JHG7"/>
<dbReference type="Pfam" id="PF10851">
    <property type="entry name" value="DUF2652"/>
    <property type="match status" value="1"/>
</dbReference>
<keyword evidence="2" id="KW-1185">Reference proteome</keyword>
<dbReference type="InterPro" id="IPR020503">
    <property type="entry name" value="Uncharacterised_Rv2561"/>
</dbReference>